<protein>
    <submittedName>
        <fullName evidence="1">Uncharacterized protein</fullName>
    </submittedName>
</protein>
<sequence>MTYSYGCARMRGPVATEARTVRAVGARRQQAKERIDDCCCGWRRGRVLAAASAFASLVALQDWNIAHIRTVRHFFLGKSFILSSFTHGWLTAQQMTHMHSYLMPMNLERKLKTEKKYSWRYSL</sequence>
<organism evidence="1 2">
    <name type="scientific">Sorghum bicolor</name>
    <name type="common">Sorghum</name>
    <name type="synonym">Sorghum vulgare</name>
    <dbReference type="NCBI Taxonomy" id="4558"/>
    <lineage>
        <taxon>Eukaryota</taxon>
        <taxon>Viridiplantae</taxon>
        <taxon>Streptophyta</taxon>
        <taxon>Embryophyta</taxon>
        <taxon>Tracheophyta</taxon>
        <taxon>Spermatophyta</taxon>
        <taxon>Magnoliopsida</taxon>
        <taxon>Liliopsida</taxon>
        <taxon>Poales</taxon>
        <taxon>Poaceae</taxon>
        <taxon>PACMAD clade</taxon>
        <taxon>Panicoideae</taxon>
        <taxon>Andropogonodae</taxon>
        <taxon>Andropogoneae</taxon>
        <taxon>Sorghinae</taxon>
        <taxon>Sorghum</taxon>
    </lineage>
</organism>
<reference evidence="1" key="2">
    <citation type="submission" date="2017-02" db="EMBL/GenBank/DDBJ databases">
        <title>WGS assembly of Sorghum bicolor.</title>
        <authorList>
            <person name="Paterson A."/>
            <person name="Mullet J."/>
            <person name="Bowers J."/>
            <person name="Bruggmann R."/>
            <person name="Dubchak I."/>
            <person name="Grimwood J."/>
            <person name="Gundlach H."/>
            <person name="Haberer G."/>
            <person name="Hellsten U."/>
            <person name="Mitros T."/>
            <person name="Poliakov A."/>
            <person name="Schmutz J."/>
            <person name="Spannagl M."/>
            <person name="Tang H."/>
            <person name="Wang X."/>
            <person name="Wicker T."/>
            <person name="Bharti A."/>
            <person name="Chapman J."/>
            <person name="Feltus F."/>
            <person name="Gowik U."/>
            <person name="Grigoriev I."/>
            <person name="Lyons E."/>
            <person name="Maher C."/>
            <person name="Martis M."/>
            <person name="Narechania A."/>
            <person name="Otillar R."/>
            <person name="Penning B."/>
            <person name="Salamov A."/>
            <person name="Wang Y."/>
            <person name="Zhang L."/>
            <person name="Carpita N."/>
            <person name="Freeling M."/>
            <person name="Gingle A."/>
            <person name="Hash C."/>
            <person name="Keller B."/>
            <person name="Klein P."/>
            <person name="Kresovich S."/>
            <person name="Mccann M."/>
            <person name="Ming R."/>
            <person name="Peterson D."/>
            <person name="Rahman M."/>
            <person name="Ware D."/>
            <person name="Westhoff P."/>
            <person name="Mayer K."/>
            <person name="Messing J."/>
            <person name="Sims D."/>
            <person name="Jenkins J."/>
            <person name="Shu S."/>
            <person name="Rokhsar D."/>
        </authorList>
    </citation>
    <scope>NUCLEOTIDE SEQUENCE</scope>
</reference>
<evidence type="ECO:0000313" key="1">
    <source>
        <dbReference type="EMBL" id="OQU79148.1"/>
    </source>
</evidence>
<dbReference type="AlphaFoldDB" id="A0A1Z5R5W9"/>
<reference evidence="1 2" key="1">
    <citation type="journal article" date="2009" name="Nature">
        <title>The Sorghum bicolor genome and the diversification of grasses.</title>
        <authorList>
            <person name="Paterson A.H."/>
            <person name="Bowers J.E."/>
            <person name="Bruggmann R."/>
            <person name="Dubchak I."/>
            <person name="Grimwood J."/>
            <person name="Gundlach H."/>
            <person name="Haberer G."/>
            <person name="Hellsten U."/>
            <person name="Mitros T."/>
            <person name="Poliakov A."/>
            <person name="Schmutz J."/>
            <person name="Spannagl M."/>
            <person name="Tang H."/>
            <person name="Wang X."/>
            <person name="Wicker T."/>
            <person name="Bharti A.K."/>
            <person name="Chapman J."/>
            <person name="Feltus F.A."/>
            <person name="Gowik U."/>
            <person name="Grigoriev I.V."/>
            <person name="Lyons E."/>
            <person name="Maher C.A."/>
            <person name="Martis M."/>
            <person name="Narechania A."/>
            <person name="Otillar R.P."/>
            <person name="Penning B.W."/>
            <person name="Salamov A.A."/>
            <person name="Wang Y."/>
            <person name="Zhang L."/>
            <person name="Carpita N.C."/>
            <person name="Freeling M."/>
            <person name="Gingle A.R."/>
            <person name="Hash C.T."/>
            <person name="Keller B."/>
            <person name="Klein P."/>
            <person name="Kresovich S."/>
            <person name="McCann M.C."/>
            <person name="Ming R."/>
            <person name="Peterson D.G."/>
            <person name="Mehboob-ur-Rahman"/>
            <person name="Ware D."/>
            <person name="Westhoff P."/>
            <person name="Mayer K.F."/>
            <person name="Messing J."/>
            <person name="Rokhsar D.S."/>
        </authorList>
    </citation>
    <scope>NUCLEOTIDE SEQUENCE [LARGE SCALE GENOMIC DNA]</scope>
    <source>
        <strain evidence="2">cv. BTx623</strain>
    </source>
</reference>
<dbReference type="EMBL" id="CM000767">
    <property type="protein sequence ID" value="OQU79148.1"/>
    <property type="molecule type" value="Genomic_DNA"/>
</dbReference>
<dbReference type="Gramene" id="OQU79148">
    <property type="protein sequence ID" value="OQU79148"/>
    <property type="gene ID" value="SORBI_3008G100950"/>
</dbReference>
<name>A0A1Z5R5W9_SORBI</name>
<evidence type="ECO:0000313" key="2">
    <source>
        <dbReference type="Proteomes" id="UP000000768"/>
    </source>
</evidence>
<dbReference type="Proteomes" id="UP000000768">
    <property type="component" value="Chromosome 8"/>
</dbReference>
<proteinExistence type="predicted"/>
<accession>A0A1Z5R5W9</accession>
<gene>
    <name evidence="1" type="ORF">SORBI_3008G100950</name>
</gene>
<dbReference type="InParanoid" id="A0A1Z5R5W9"/>
<dbReference type="EMBL" id="CM000767">
    <property type="protein sequence ID" value="OQU79147.1"/>
    <property type="molecule type" value="Genomic_DNA"/>
</dbReference>
<dbReference type="Gramene" id="OQU79147">
    <property type="protein sequence ID" value="OQU79147"/>
    <property type="gene ID" value="SORBI_3008G100950"/>
</dbReference>
<reference evidence="2" key="3">
    <citation type="journal article" date="2018" name="Plant J.">
        <title>The Sorghum bicolor reference genome: improved assembly, gene annotations, a transcriptome atlas, and signatures of genome organization.</title>
        <authorList>
            <person name="McCormick R.F."/>
            <person name="Truong S.K."/>
            <person name="Sreedasyam A."/>
            <person name="Jenkins J."/>
            <person name="Shu S."/>
            <person name="Sims D."/>
            <person name="Kennedy M."/>
            <person name="Amirebrahimi M."/>
            <person name="Weers B.D."/>
            <person name="McKinley B."/>
            <person name="Mattison A."/>
            <person name="Morishige D.T."/>
            <person name="Grimwood J."/>
            <person name="Schmutz J."/>
            <person name="Mullet J.E."/>
        </authorList>
    </citation>
    <scope>NUCLEOTIDE SEQUENCE [LARGE SCALE GENOMIC DNA]</scope>
    <source>
        <strain evidence="2">cv. BTx623</strain>
    </source>
</reference>
<keyword evidence="2" id="KW-1185">Reference proteome</keyword>